<proteinExistence type="predicted"/>
<dbReference type="Gene3D" id="3.40.50.300">
    <property type="entry name" value="P-loop containing nucleotide triphosphate hydrolases"/>
    <property type="match status" value="1"/>
</dbReference>
<dbReference type="SUPFAM" id="SSF52540">
    <property type="entry name" value="P-loop containing nucleoside triphosphate hydrolases"/>
    <property type="match status" value="1"/>
</dbReference>
<evidence type="ECO:0000313" key="2">
    <source>
        <dbReference type="EMBL" id="KKR91274.1"/>
    </source>
</evidence>
<reference evidence="2 3" key="1">
    <citation type="journal article" date="2015" name="Nature">
        <title>rRNA introns, odd ribosomes, and small enigmatic genomes across a large radiation of phyla.</title>
        <authorList>
            <person name="Brown C.T."/>
            <person name="Hug L.A."/>
            <person name="Thomas B.C."/>
            <person name="Sharon I."/>
            <person name="Castelle C.J."/>
            <person name="Singh A."/>
            <person name="Wilkins M.J."/>
            <person name="Williams K.H."/>
            <person name="Banfield J.F."/>
        </authorList>
    </citation>
    <scope>NUCLEOTIDE SEQUENCE [LARGE SCALE GENOMIC DNA]</scope>
</reference>
<dbReference type="AlphaFoldDB" id="A0A0G0UR95"/>
<accession>A0A0G0UR95</accession>
<sequence>MKEKVPTIAFEGINRVGKGTQIDKLKEVLSDTSISFVELRGDGTREGLGKSAGDPFDLWWQENSKKLRVEGTTEEWHYAAYKLAEELSKWRETIDSLDKEVILLDRSLISRASFVLDREPGPFSILEINDLYPIQPEKELELEDVLPDIIFELTAPKNILLSRLDPNDPKYDFRAKIIENNYDNFSRARTLLSPIIQERIIQIDSSRPIDQVFDDILEELNNKLTLFKK</sequence>
<evidence type="ECO:0000313" key="3">
    <source>
        <dbReference type="Proteomes" id="UP000034676"/>
    </source>
</evidence>
<dbReference type="InterPro" id="IPR039430">
    <property type="entry name" value="Thymidylate_kin-like_dom"/>
</dbReference>
<dbReference type="EMBL" id="LCAO01000016">
    <property type="protein sequence ID" value="KKR91274.1"/>
    <property type="molecule type" value="Genomic_DNA"/>
</dbReference>
<protein>
    <recommendedName>
        <fullName evidence="1">Thymidylate kinase-like domain-containing protein</fullName>
    </recommendedName>
</protein>
<evidence type="ECO:0000259" key="1">
    <source>
        <dbReference type="Pfam" id="PF02223"/>
    </source>
</evidence>
<name>A0A0G0UR95_9BACT</name>
<dbReference type="Pfam" id="PF02223">
    <property type="entry name" value="Thymidylate_kin"/>
    <property type="match status" value="1"/>
</dbReference>
<gene>
    <name evidence="2" type="ORF">UU42_C0016G0008</name>
</gene>
<dbReference type="InterPro" id="IPR027417">
    <property type="entry name" value="P-loop_NTPase"/>
</dbReference>
<dbReference type="Proteomes" id="UP000034676">
    <property type="component" value="Unassembled WGS sequence"/>
</dbReference>
<organism evidence="2 3">
    <name type="scientific">Candidatus Woesebacteria bacterium GW2011_GWA1_41_13b</name>
    <dbReference type="NCBI Taxonomy" id="1618555"/>
    <lineage>
        <taxon>Bacteria</taxon>
        <taxon>Candidatus Woeseibacteriota</taxon>
    </lineage>
</organism>
<comment type="caution">
    <text evidence="2">The sequence shown here is derived from an EMBL/GenBank/DDBJ whole genome shotgun (WGS) entry which is preliminary data.</text>
</comment>
<feature type="domain" description="Thymidylate kinase-like" evidence="1">
    <location>
        <begin position="10"/>
        <end position="216"/>
    </location>
</feature>